<keyword evidence="5 9" id="KW-0479">Metal-binding</keyword>
<dbReference type="InterPro" id="IPR017972">
    <property type="entry name" value="Cyt_P450_CS"/>
</dbReference>
<evidence type="ECO:0000256" key="12">
    <source>
        <dbReference type="SAM" id="Phobius"/>
    </source>
</evidence>
<dbReference type="InterPro" id="IPR001128">
    <property type="entry name" value="Cyt_P450"/>
</dbReference>
<evidence type="ECO:0000256" key="1">
    <source>
        <dbReference type="ARBA" id="ARBA00001971"/>
    </source>
</evidence>
<dbReference type="EMBL" id="AZGY01000014">
    <property type="protein sequence ID" value="KZZ92925.1"/>
    <property type="molecule type" value="Genomic_DNA"/>
</dbReference>
<evidence type="ECO:0000256" key="4">
    <source>
        <dbReference type="ARBA" id="ARBA00022617"/>
    </source>
</evidence>
<keyword evidence="6 10" id="KW-0560">Oxidoreductase</keyword>
<dbReference type="Gene3D" id="1.10.630.10">
    <property type="entry name" value="Cytochrome P450"/>
    <property type="match status" value="1"/>
</dbReference>
<protein>
    <submittedName>
        <fullName evidence="13">Cytochrome P450</fullName>
    </submittedName>
</protein>
<dbReference type="PRINTS" id="PR00463">
    <property type="entry name" value="EP450I"/>
</dbReference>
<dbReference type="GO" id="GO:0020037">
    <property type="term" value="F:heme binding"/>
    <property type="evidence" value="ECO:0007669"/>
    <property type="project" value="InterPro"/>
</dbReference>
<keyword evidence="8 10" id="KW-0503">Monooxygenase</keyword>
<organism evidence="13 14">
    <name type="scientific">Moelleriella libera RCEF 2490</name>
    <dbReference type="NCBI Taxonomy" id="1081109"/>
    <lineage>
        <taxon>Eukaryota</taxon>
        <taxon>Fungi</taxon>
        <taxon>Dikarya</taxon>
        <taxon>Ascomycota</taxon>
        <taxon>Pezizomycotina</taxon>
        <taxon>Sordariomycetes</taxon>
        <taxon>Hypocreomycetidae</taxon>
        <taxon>Hypocreales</taxon>
        <taxon>Clavicipitaceae</taxon>
        <taxon>Moelleriella</taxon>
    </lineage>
</organism>
<keyword evidence="12" id="KW-1133">Transmembrane helix</keyword>
<evidence type="ECO:0000256" key="7">
    <source>
        <dbReference type="ARBA" id="ARBA00023004"/>
    </source>
</evidence>
<evidence type="ECO:0000256" key="2">
    <source>
        <dbReference type="ARBA" id="ARBA00005179"/>
    </source>
</evidence>
<dbReference type="SUPFAM" id="SSF48264">
    <property type="entry name" value="Cytochrome P450"/>
    <property type="match status" value="1"/>
</dbReference>
<dbReference type="GO" id="GO:0016705">
    <property type="term" value="F:oxidoreductase activity, acting on paired donors, with incorporation or reduction of molecular oxygen"/>
    <property type="evidence" value="ECO:0007669"/>
    <property type="project" value="InterPro"/>
</dbReference>
<evidence type="ECO:0000313" key="14">
    <source>
        <dbReference type="Proteomes" id="UP000078544"/>
    </source>
</evidence>
<keyword evidence="4 9" id="KW-0349">Heme</keyword>
<dbReference type="OrthoDB" id="1844152at2759"/>
<feature type="transmembrane region" description="Helical" evidence="12">
    <location>
        <begin position="20"/>
        <end position="39"/>
    </location>
</feature>
<comment type="cofactor">
    <cofactor evidence="1 9">
        <name>heme</name>
        <dbReference type="ChEBI" id="CHEBI:30413"/>
    </cofactor>
</comment>
<keyword evidence="14" id="KW-1185">Reference proteome</keyword>
<dbReference type="InterPro" id="IPR036396">
    <property type="entry name" value="Cyt_P450_sf"/>
</dbReference>
<dbReference type="GO" id="GO:0004497">
    <property type="term" value="F:monooxygenase activity"/>
    <property type="evidence" value="ECO:0007669"/>
    <property type="project" value="UniProtKB-KW"/>
</dbReference>
<keyword evidence="7 9" id="KW-0408">Iron</keyword>
<evidence type="ECO:0000256" key="3">
    <source>
        <dbReference type="ARBA" id="ARBA00010617"/>
    </source>
</evidence>
<dbReference type="GO" id="GO:0005506">
    <property type="term" value="F:iron ion binding"/>
    <property type="evidence" value="ECO:0007669"/>
    <property type="project" value="InterPro"/>
</dbReference>
<feature type="binding site" description="axial binding residue" evidence="9">
    <location>
        <position position="501"/>
    </location>
    <ligand>
        <name>heme</name>
        <dbReference type="ChEBI" id="CHEBI:30413"/>
    </ligand>
    <ligandPart>
        <name>Fe</name>
        <dbReference type="ChEBI" id="CHEBI:18248"/>
    </ligandPart>
</feature>
<keyword evidence="12" id="KW-0812">Transmembrane</keyword>
<comment type="caution">
    <text evidence="13">The sequence shown here is derived from an EMBL/GenBank/DDBJ whole genome shotgun (WGS) entry which is preliminary data.</text>
</comment>
<evidence type="ECO:0000256" key="10">
    <source>
        <dbReference type="RuleBase" id="RU000461"/>
    </source>
</evidence>
<evidence type="ECO:0000256" key="8">
    <source>
        <dbReference type="ARBA" id="ARBA00023033"/>
    </source>
</evidence>
<evidence type="ECO:0000256" key="11">
    <source>
        <dbReference type="SAM" id="MobiDB-lite"/>
    </source>
</evidence>
<keyword evidence="12" id="KW-0472">Membrane</keyword>
<accession>A0A167ZP50</accession>
<dbReference type="Pfam" id="PF00067">
    <property type="entry name" value="p450"/>
    <property type="match status" value="1"/>
</dbReference>
<dbReference type="AlphaFoldDB" id="A0A167ZP50"/>
<dbReference type="Proteomes" id="UP000078544">
    <property type="component" value="Unassembled WGS sequence"/>
</dbReference>
<comment type="similarity">
    <text evidence="3 10">Belongs to the cytochrome P450 family.</text>
</comment>
<name>A0A167ZP50_9HYPO</name>
<comment type="pathway">
    <text evidence="2">Secondary metabolite biosynthesis.</text>
</comment>
<sequence>MTAIEVLVDVLRGLPIKNVILSAVGVVVTVVAYLAYNIVRGERPLPGFTLASISGRSPKISWLFYGRQLLVESAAKVRLSCGRSRAATAPPSSPNPMSLQLLPRGQRSSDASANGFCTIPPKQYAGAFQVMTGTGPKIVLPNRFAEEIRSHPDMSLNKAFTKDFFTEYPGFEPLRQGLEDDTLMQETVRVKLTQSLTLVTDDLVDETIASLHDILGDDTGEWKTAVLKESVLDMISRLTSRVFLGINLCRNPRWLAIAKSYTVQAFIASHLLHMVPTLLRPLVFWLIPQCRACRRIYRDAHRLIDPEVDQRVTLVNEALERGEKPERRVDAIAWLHEVSRGRKVDYVAAQLSLSLAAIHTTSETTSQAILDVCEHPWVVEPLRREIIQVIGEHGWAKTSLSKLRLMDSFLRESQRFRPIATASMHRIMEREVVLSDGTVLPQNTRAVVVTDYDNPDVFPRPREYDPWRFSDLRAQPGQESAWQLVTTSSNNMLFGHGKHACPGRFFATNEMKVALCHMLLKYDWRFVPPATTRPDYMHFEQVISVPDKVKVQYRRRKEEVSLALK</sequence>
<evidence type="ECO:0000256" key="9">
    <source>
        <dbReference type="PIRSR" id="PIRSR602401-1"/>
    </source>
</evidence>
<evidence type="ECO:0000256" key="6">
    <source>
        <dbReference type="ARBA" id="ARBA00023002"/>
    </source>
</evidence>
<reference evidence="13 14" key="1">
    <citation type="journal article" date="2016" name="Genome Biol. Evol.">
        <title>Divergent and convergent evolution of fungal pathogenicity.</title>
        <authorList>
            <person name="Shang Y."/>
            <person name="Xiao G."/>
            <person name="Zheng P."/>
            <person name="Cen K."/>
            <person name="Zhan S."/>
            <person name="Wang C."/>
        </authorList>
    </citation>
    <scope>NUCLEOTIDE SEQUENCE [LARGE SCALE GENOMIC DNA]</scope>
    <source>
        <strain evidence="13 14">RCEF 2490</strain>
    </source>
</reference>
<evidence type="ECO:0000313" key="13">
    <source>
        <dbReference type="EMBL" id="KZZ92925.1"/>
    </source>
</evidence>
<dbReference type="PANTHER" id="PTHR46206:SF2">
    <property type="entry name" value="CYTOCHROME P450 MONOOXYGENASE AUSG-RELATED"/>
    <property type="match status" value="1"/>
</dbReference>
<dbReference type="STRING" id="1081109.A0A167ZP50"/>
<dbReference type="PANTHER" id="PTHR46206">
    <property type="entry name" value="CYTOCHROME P450"/>
    <property type="match status" value="1"/>
</dbReference>
<proteinExistence type="inferred from homology"/>
<evidence type="ECO:0000256" key="5">
    <source>
        <dbReference type="ARBA" id="ARBA00022723"/>
    </source>
</evidence>
<feature type="region of interest" description="Disordered" evidence="11">
    <location>
        <begin position="85"/>
        <end position="109"/>
    </location>
</feature>
<dbReference type="InterPro" id="IPR002401">
    <property type="entry name" value="Cyt_P450_E_grp-I"/>
</dbReference>
<dbReference type="PROSITE" id="PS00086">
    <property type="entry name" value="CYTOCHROME_P450"/>
    <property type="match status" value="1"/>
</dbReference>
<dbReference type="CDD" id="cd11041">
    <property type="entry name" value="CYP503A1-like"/>
    <property type="match status" value="1"/>
</dbReference>
<gene>
    <name evidence="13" type="ORF">AAL_05957</name>
</gene>